<gene>
    <name evidence="7" type="primary">ribH</name>
    <name evidence="8" type="ORF">SAMN02745181_2909</name>
</gene>
<dbReference type="OrthoDB" id="9809709at2"/>
<proteinExistence type="inferred from homology"/>
<dbReference type="CDD" id="cd09209">
    <property type="entry name" value="Lumazine_synthase-I"/>
    <property type="match status" value="1"/>
</dbReference>
<dbReference type="InterPro" id="IPR002180">
    <property type="entry name" value="LS/RS"/>
</dbReference>
<reference evidence="8 9" key="1">
    <citation type="submission" date="2016-11" db="EMBL/GenBank/DDBJ databases">
        <authorList>
            <person name="Jaros S."/>
            <person name="Januszkiewicz K."/>
            <person name="Wedrychowicz H."/>
        </authorList>
    </citation>
    <scope>NUCLEOTIDE SEQUENCE [LARGE SCALE GENOMIC DNA]</scope>
    <source>
        <strain evidence="8 9">DSM 18772</strain>
    </source>
</reference>
<dbReference type="FunCoup" id="A0A1M6NNG7">
    <property type="interactions" value="502"/>
</dbReference>
<comment type="similarity">
    <text evidence="2 7">Belongs to the DMRL synthase family.</text>
</comment>
<dbReference type="GO" id="GO:0000906">
    <property type="term" value="F:6,7-dimethyl-8-ribityllumazine synthase activity"/>
    <property type="evidence" value="ECO:0007669"/>
    <property type="project" value="UniProtKB-UniRule"/>
</dbReference>
<dbReference type="UniPathway" id="UPA00275">
    <property type="reaction ID" value="UER00404"/>
</dbReference>
<evidence type="ECO:0000313" key="8">
    <source>
        <dbReference type="EMBL" id="SHJ97112.1"/>
    </source>
</evidence>
<evidence type="ECO:0000256" key="1">
    <source>
        <dbReference type="ARBA" id="ARBA00004917"/>
    </source>
</evidence>
<feature type="active site" description="Proton donor" evidence="7">
    <location>
        <position position="92"/>
    </location>
</feature>
<dbReference type="Proteomes" id="UP000184510">
    <property type="component" value="Unassembled WGS sequence"/>
</dbReference>
<dbReference type="PANTHER" id="PTHR21058">
    <property type="entry name" value="6,7-DIMETHYL-8-RIBITYLLUMAZINE SYNTHASE DMRL SYNTHASE LUMAZINE SYNTHASE"/>
    <property type="match status" value="1"/>
</dbReference>
<organism evidence="8 9">
    <name type="scientific">Rubritalea squalenifaciens DSM 18772</name>
    <dbReference type="NCBI Taxonomy" id="1123071"/>
    <lineage>
        <taxon>Bacteria</taxon>
        <taxon>Pseudomonadati</taxon>
        <taxon>Verrucomicrobiota</taxon>
        <taxon>Verrucomicrobiia</taxon>
        <taxon>Verrucomicrobiales</taxon>
        <taxon>Rubritaleaceae</taxon>
        <taxon>Rubritalea</taxon>
    </lineage>
</organism>
<dbReference type="PANTHER" id="PTHR21058:SF0">
    <property type="entry name" value="6,7-DIMETHYL-8-RIBITYLLUMAZINE SYNTHASE"/>
    <property type="match status" value="1"/>
</dbReference>
<evidence type="ECO:0000256" key="3">
    <source>
        <dbReference type="ARBA" id="ARBA00012664"/>
    </source>
</evidence>
<dbReference type="STRING" id="1123071.SAMN02745181_2909"/>
<feature type="binding site" evidence="7">
    <location>
        <position position="117"/>
    </location>
    <ligand>
        <name>5-amino-6-(D-ribitylamino)uracil</name>
        <dbReference type="ChEBI" id="CHEBI:15934"/>
    </ligand>
</feature>
<evidence type="ECO:0000256" key="2">
    <source>
        <dbReference type="ARBA" id="ARBA00007424"/>
    </source>
</evidence>
<keyword evidence="5 7" id="KW-0808">Transferase</keyword>
<dbReference type="InParanoid" id="A0A1M6NNG7"/>
<dbReference type="Gene3D" id="3.40.50.960">
    <property type="entry name" value="Lumazine/riboflavin synthase"/>
    <property type="match status" value="1"/>
</dbReference>
<feature type="binding site" evidence="7">
    <location>
        <begin position="84"/>
        <end position="86"/>
    </location>
    <ligand>
        <name>5-amino-6-(D-ribitylamino)uracil</name>
        <dbReference type="ChEBI" id="CHEBI:15934"/>
    </ligand>
</feature>
<sequence length="175" mass="19031">MSTALPPRPRNISNSKARISIVASKYNEEFTDALVENAKDELAAIMPHARVDVVRVPGAFEIPVACAAVLAGEEKPQAVIALGLIIRGKTQHGDLVAESVSTSLQEMAVKHVTPVIHEVLLVEDEKQAYARCIGSQLNRGREAARAAESMVELFSKLKHDPDSKKKLNRQFPSNA</sequence>
<dbReference type="AlphaFoldDB" id="A0A1M6NNG7"/>
<dbReference type="InterPro" id="IPR034964">
    <property type="entry name" value="LS"/>
</dbReference>
<comment type="pathway">
    <text evidence="1 7">Cofactor biosynthesis; riboflavin biosynthesis; riboflavin from 2-hydroxy-3-oxobutyl phosphate and 5-amino-6-(D-ribitylamino)uracil: step 1/2.</text>
</comment>
<evidence type="ECO:0000313" key="9">
    <source>
        <dbReference type="Proteomes" id="UP000184510"/>
    </source>
</evidence>
<evidence type="ECO:0000256" key="7">
    <source>
        <dbReference type="HAMAP-Rule" id="MF_00178"/>
    </source>
</evidence>
<dbReference type="GO" id="GO:0009231">
    <property type="term" value="P:riboflavin biosynthetic process"/>
    <property type="evidence" value="ECO:0007669"/>
    <property type="project" value="UniProtKB-UniRule"/>
</dbReference>
<evidence type="ECO:0000256" key="4">
    <source>
        <dbReference type="ARBA" id="ARBA00022619"/>
    </source>
</evidence>
<keyword evidence="4 7" id="KW-0686">Riboflavin biosynthesis</keyword>
<dbReference type="GO" id="GO:0005829">
    <property type="term" value="C:cytosol"/>
    <property type="evidence" value="ECO:0007669"/>
    <property type="project" value="TreeGrafter"/>
</dbReference>
<dbReference type="EC" id="2.5.1.78" evidence="3 7"/>
<dbReference type="InterPro" id="IPR036467">
    <property type="entry name" value="LS/RS_sf"/>
</dbReference>
<dbReference type="NCBIfam" id="TIGR00114">
    <property type="entry name" value="lumazine-synth"/>
    <property type="match status" value="1"/>
</dbReference>
<name>A0A1M6NNG7_9BACT</name>
<feature type="binding site" evidence="7">
    <location>
        <begin position="59"/>
        <end position="61"/>
    </location>
    <ligand>
        <name>5-amino-6-(D-ribitylamino)uracil</name>
        <dbReference type="ChEBI" id="CHEBI:15934"/>
    </ligand>
</feature>
<feature type="binding site" evidence="7">
    <location>
        <position position="26"/>
    </location>
    <ligand>
        <name>5-amino-6-(D-ribitylamino)uracil</name>
        <dbReference type="ChEBI" id="CHEBI:15934"/>
    </ligand>
</feature>
<accession>A0A1M6NNG7</accession>
<dbReference type="SUPFAM" id="SSF52121">
    <property type="entry name" value="Lumazine synthase"/>
    <property type="match status" value="1"/>
</dbReference>
<dbReference type="HAMAP" id="MF_00178">
    <property type="entry name" value="Lumazine_synth"/>
    <property type="match status" value="1"/>
</dbReference>
<dbReference type="RefSeq" id="WP_143184481.1">
    <property type="nucleotide sequence ID" value="NZ_FQYR01000005.1"/>
</dbReference>
<evidence type="ECO:0000256" key="5">
    <source>
        <dbReference type="ARBA" id="ARBA00022679"/>
    </source>
</evidence>
<comment type="function">
    <text evidence="7">Catalyzes the formation of 6,7-dimethyl-8-ribityllumazine by condensation of 5-amino-6-(D-ribitylamino)uracil with 3,4-dihydroxy-2-butanone 4-phosphate. This is the penultimate step in the biosynthesis of riboflavin.</text>
</comment>
<comment type="catalytic activity">
    <reaction evidence="6 7">
        <text>(2S)-2-hydroxy-3-oxobutyl phosphate + 5-amino-6-(D-ribitylamino)uracil = 6,7-dimethyl-8-(1-D-ribityl)lumazine + phosphate + 2 H2O + H(+)</text>
        <dbReference type="Rhea" id="RHEA:26152"/>
        <dbReference type="ChEBI" id="CHEBI:15377"/>
        <dbReference type="ChEBI" id="CHEBI:15378"/>
        <dbReference type="ChEBI" id="CHEBI:15934"/>
        <dbReference type="ChEBI" id="CHEBI:43474"/>
        <dbReference type="ChEBI" id="CHEBI:58201"/>
        <dbReference type="ChEBI" id="CHEBI:58830"/>
        <dbReference type="EC" id="2.5.1.78"/>
    </reaction>
</comment>
<dbReference type="EMBL" id="FQYR01000005">
    <property type="protein sequence ID" value="SHJ97112.1"/>
    <property type="molecule type" value="Genomic_DNA"/>
</dbReference>
<feature type="binding site" evidence="7">
    <location>
        <begin position="89"/>
        <end position="90"/>
    </location>
    <ligand>
        <name>(2S)-2-hydroxy-3-oxobutyl phosphate</name>
        <dbReference type="ChEBI" id="CHEBI:58830"/>
    </ligand>
</feature>
<keyword evidence="9" id="KW-1185">Reference proteome</keyword>
<dbReference type="Pfam" id="PF00885">
    <property type="entry name" value="DMRL_synthase"/>
    <property type="match status" value="1"/>
</dbReference>
<evidence type="ECO:0000256" key="6">
    <source>
        <dbReference type="ARBA" id="ARBA00048785"/>
    </source>
</evidence>
<protein>
    <recommendedName>
        <fullName evidence="3 7">6,7-dimethyl-8-ribityllumazine synthase</fullName>
        <shortName evidence="7">DMRL synthase</shortName>
        <shortName evidence="7">LS</shortName>
        <shortName evidence="7">Lumazine synthase</shortName>
        <ecNumber evidence="3 7">2.5.1.78</ecNumber>
    </recommendedName>
</protein>
<dbReference type="GO" id="GO:0009349">
    <property type="term" value="C:riboflavin synthase complex"/>
    <property type="evidence" value="ECO:0007669"/>
    <property type="project" value="UniProtKB-UniRule"/>
</dbReference>
<feature type="binding site" evidence="7">
    <location>
        <position position="131"/>
    </location>
    <ligand>
        <name>(2S)-2-hydroxy-3-oxobutyl phosphate</name>
        <dbReference type="ChEBI" id="CHEBI:58830"/>
    </ligand>
</feature>